<keyword evidence="1" id="KW-1133">Transmembrane helix</keyword>
<accession>A0ABQ2HRP5</accession>
<organism evidence="2 3">
    <name type="scientific">Lentzea pudingi</name>
    <dbReference type="NCBI Taxonomy" id="1789439"/>
    <lineage>
        <taxon>Bacteria</taxon>
        <taxon>Bacillati</taxon>
        <taxon>Actinomycetota</taxon>
        <taxon>Actinomycetes</taxon>
        <taxon>Pseudonocardiales</taxon>
        <taxon>Pseudonocardiaceae</taxon>
        <taxon>Lentzea</taxon>
    </lineage>
</organism>
<evidence type="ECO:0000256" key="1">
    <source>
        <dbReference type="SAM" id="Phobius"/>
    </source>
</evidence>
<dbReference type="RefSeq" id="WP_189154931.1">
    <property type="nucleotide sequence ID" value="NZ_BMNC01000003.1"/>
</dbReference>
<reference evidence="3" key="1">
    <citation type="journal article" date="2019" name="Int. J. Syst. Evol. Microbiol.">
        <title>The Global Catalogue of Microorganisms (GCM) 10K type strain sequencing project: providing services to taxonomists for standard genome sequencing and annotation.</title>
        <authorList>
            <consortium name="The Broad Institute Genomics Platform"/>
            <consortium name="The Broad Institute Genome Sequencing Center for Infectious Disease"/>
            <person name="Wu L."/>
            <person name="Ma J."/>
        </authorList>
    </citation>
    <scope>NUCLEOTIDE SEQUENCE [LARGE SCALE GENOMIC DNA]</scope>
    <source>
        <strain evidence="3">CGMCC 4.7319</strain>
    </source>
</reference>
<gene>
    <name evidence="2" type="ORF">GCM10011609_26030</name>
</gene>
<dbReference type="EMBL" id="BMNC01000003">
    <property type="protein sequence ID" value="GGM88084.1"/>
    <property type="molecule type" value="Genomic_DNA"/>
</dbReference>
<name>A0ABQ2HRP5_9PSEU</name>
<evidence type="ECO:0000313" key="3">
    <source>
        <dbReference type="Proteomes" id="UP000597656"/>
    </source>
</evidence>
<keyword evidence="1" id="KW-0472">Membrane</keyword>
<keyword evidence="1" id="KW-0812">Transmembrane</keyword>
<evidence type="ECO:0000313" key="2">
    <source>
        <dbReference type="EMBL" id="GGM88084.1"/>
    </source>
</evidence>
<sequence length="159" mass="16497">MRSESPAAPRLADGGVPRGLTKAGWVRTTGWLQVGDRPVSSVYVAATVGLLWAPIVAVAVVPAFPVAAGILVVTAPVVSGAVWWVVTAWLRPSSSARNIGQKSADDLAPGDVVRLHGSIGPVGQVAEVTRDEDVQVVFHGGGHLSWASCHVVHMAELLS</sequence>
<feature type="transmembrane region" description="Helical" evidence="1">
    <location>
        <begin position="70"/>
        <end position="90"/>
    </location>
</feature>
<dbReference type="Proteomes" id="UP000597656">
    <property type="component" value="Unassembled WGS sequence"/>
</dbReference>
<proteinExistence type="predicted"/>
<comment type="caution">
    <text evidence="2">The sequence shown here is derived from an EMBL/GenBank/DDBJ whole genome shotgun (WGS) entry which is preliminary data.</text>
</comment>
<protein>
    <submittedName>
        <fullName evidence="2">Uncharacterized protein</fullName>
    </submittedName>
</protein>
<feature type="transmembrane region" description="Helical" evidence="1">
    <location>
        <begin position="42"/>
        <end position="64"/>
    </location>
</feature>
<keyword evidence="3" id="KW-1185">Reference proteome</keyword>